<dbReference type="PANTHER" id="PTHR45586:SF1">
    <property type="entry name" value="LIPOPOLYSACCHARIDE ASSEMBLY PROTEIN B"/>
    <property type="match status" value="1"/>
</dbReference>
<evidence type="ECO:0000256" key="1">
    <source>
        <dbReference type="ARBA" id="ARBA00022737"/>
    </source>
</evidence>
<proteinExistence type="predicted"/>
<dbReference type="SMART" id="SM00028">
    <property type="entry name" value="TPR"/>
    <property type="match status" value="4"/>
</dbReference>
<dbReference type="RefSeq" id="WP_054522228.1">
    <property type="nucleotide sequence ID" value="NZ_LGKO01000005.1"/>
</dbReference>
<gene>
    <name evidence="5" type="ORF">SE15_11460</name>
</gene>
<evidence type="ECO:0000256" key="4">
    <source>
        <dbReference type="SAM" id="MobiDB-lite"/>
    </source>
</evidence>
<dbReference type="InterPro" id="IPR019734">
    <property type="entry name" value="TPR_rpt"/>
</dbReference>
<dbReference type="Pfam" id="PF14559">
    <property type="entry name" value="TPR_19"/>
    <property type="match status" value="1"/>
</dbReference>
<evidence type="ECO:0000313" key="6">
    <source>
        <dbReference type="Proteomes" id="UP000050544"/>
    </source>
</evidence>
<evidence type="ECO:0000256" key="3">
    <source>
        <dbReference type="PROSITE-ProRule" id="PRU00339"/>
    </source>
</evidence>
<dbReference type="PROSITE" id="PS50293">
    <property type="entry name" value="TPR_REGION"/>
    <property type="match status" value="1"/>
</dbReference>
<dbReference type="SUPFAM" id="SSF48452">
    <property type="entry name" value="TPR-like"/>
    <property type="match status" value="2"/>
</dbReference>
<reference evidence="5 6" key="1">
    <citation type="submission" date="2015-07" db="EMBL/GenBank/DDBJ databases">
        <title>Whole genome sequence of Thermanaerothrix daxensis DSM 23592.</title>
        <authorList>
            <person name="Hemp J."/>
            <person name="Ward L.M."/>
            <person name="Pace L.A."/>
            <person name="Fischer W.W."/>
        </authorList>
    </citation>
    <scope>NUCLEOTIDE SEQUENCE [LARGE SCALE GENOMIC DNA]</scope>
    <source>
        <strain evidence="5 6">GNS-1</strain>
    </source>
</reference>
<evidence type="ECO:0008006" key="7">
    <source>
        <dbReference type="Google" id="ProtNLM"/>
    </source>
</evidence>
<dbReference type="InterPro" id="IPR011990">
    <property type="entry name" value="TPR-like_helical_dom_sf"/>
</dbReference>
<keyword evidence="6" id="KW-1185">Reference proteome</keyword>
<sequence length="908" mass="100177">MPKISLRAYNREIENLIEKGQTDEAIAHCRHILKFYPKHIDTYRLLGKAFLEAQRYAEAADIFHRVLSSVPDDFISQIGMSIIREDEGNLDAAIWHMERAFETQPSNTAIQDELRRLYGRRDGVEPPRIRLSRGALIRMYARGELYPQAIAEARAALAEDPNRIDLVVILARMYYLSGQKVAATEVCTQLVSKLPYCFEANRILAEILPTTSRAQDAAIYRQRVIAMDPYLAHLTPGMLSPLEVPDNAVTLDHLEWSPELEAPAQPEWTRTVGVSWLVEDEEALPDWYSALHEQPTPEMPPSSPEATLPLEESEPLLTEQVETSSSEAEDLIPDWMREAGWEIRAGGAEAQETPLPSEEISEPFLEPGEVPEWLQEIAPPDLGAAEEELPTQAEAWFENLLQSGASQPTSIEEESTIEPLMGPEDALTTPPAEEEPPPSWLADLASSETPSQHEEMGLAEGWGVPEWLSETPEEVPSQPEVYSPTEAVTQTPEKISPEEYEAPTAEAIFPEVEMIAPSPEVPPSGTISEITPPEGEDIEAALAWLESLAARQGAEEGTLITSPSERPEEPPAWVREAQAGVLETAPATQPEDTLPAFESPLAPEMGVPEEPAAEEVPSPEISMASGEEVPLDEEAAFAWLESLAARQGADEETLITPPEQRAEIPPAWVSAQVEESPIASSAITEETPTTSEPPIEEPLPEVSTPTEPPQAATETIPEWLQEVLEPPVVPPEEMETTVSTAAPEPFETIEDTQPVRLATPEPTITAPPAESEAPVPEWLAELVEPSPAIEEEERESIWVPEEIATPEATSPQPLTPPGPESGLEDTLLWLHEAQSALQAGNLERALQFYQRLIQGAYHLEDVIHDLHEALYRFPIDVGLWQALGDAYVRSNRLQDALEAYTKAEELLR</sequence>
<dbReference type="EMBL" id="LGKO01000005">
    <property type="protein sequence ID" value="KPL82691.1"/>
    <property type="molecule type" value="Genomic_DNA"/>
</dbReference>
<feature type="region of interest" description="Disordered" evidence="4">
    <location>
        <begin position="401"/>
        <end position="499"/>
    </location>
</feature>
<evidence type="ECO:0000256" key="2">
    <source>
        <dbReference type="ARBA" id="ARBA00022803"/>
    </source>
</evidence>
<protein>
    <recommendedName>
        <fullName evidence="7">Tetratricopeptide repeat protein</fullName>
    </recommendedName>
</protein>
<dbReference type="PROSITE" id="PS50005">
    <property type="entry name" value="TPR"/>
    <property type="match status" value="1"/>
</dbReference>
<organism evidence="5 6">
    <name type="scientific">Thermanaerothrix daxensis</name>
    <dbReference type="NCBI Taxonomy" id="869279"/>
    <lineage>
        <taxon>Bacteria</taxon>
        <taxon>Bacillati</taxon>
        <taxon>Chloroflexota</taxon>
        <taxon>Anaerolineae</taxon>
        <taxon>Anaerolineales</taxon>
        <taxon>Anaerolineaceae</taxon>
        <taxon>Thermanaerothrix</taxon>
    </lineage>
</organism>
<feature type="compositionally biased region" description="Polar residues" evidence="4">
    <location>
        <begin position="401"/>
        <end position="410"/>
    </location>
</feature>
<keyword evidence="2 3" id="KW-0802">TPR repeat</keyword>
<accession>A0A0P6YJT6</accession>
<dbReference type="InterPro" id="IPR051012">
    <property type="entry name" value="CellSynth/LPSAsmb/PSIAsmb"/>
</dbReference>
<feature type="compositionally biased region" description="Low complexity" evidence="4">
    <location>
        <begin position="684"/>
        <end position="693"/>
    </location>
</feature>
<dbReference type="Gene3D" id="1.25.40.10">
    <property type="entry name" value="Tetratricopeptide repeat domain"/>
    <property type="match status" value="3"/>
</dbReference>
<evidence type="ECO:0000313" key="5">
    <source>
        <dbReference type="EMBL" id="KPL82691.1"/>
    </source>
</evidence>
<keyword evidence="1" id="KW-0677">Repeat</keyword>
<feature type="compositionally biased region" description="Low complexity" evidence="4">
    <location>
        <begin position="700"/>
        <end position="724"/>
    </location>
</feature>
<dbReference type="AlphaFoldDB" id="A0A0P6YJT6"/>
<feature type="region of interest" description="Disordered" evidence="4">
    <location>
        <begin position="672"/>
        <end position="724"/>
    </location>
</feature>
<comment type="caution">
    <text evidence="5">The sequence shown here is derived from an EMBL/GenBank/DDBJ whole genome shotgun (WGS) entry which is preliminary data.</text>
</comment>
<dbReference type="OrthoDB" id="146546at2"/>
<feature type="region of interest" description="Disordered" evidence="4">
    <location>
        <begin position="583"/>
        <end position="627"/>
    </location>
</feature>
<dbReference type="PANTHER" id="PTHR45586">
    <property type="entry name" value="TPR REPEAT-CONTAINING PROTEIN PA4667"/>
    <property type="match status" value="1"/>
</dbReference>
<feature type="compositionally biased region" description="Low complexity" evidence="4">
    <location>
        <begin position="602"/>
        <end position="620"/>
    </location>
</feature>
<dbReference type="STRING" id="869279.SE15_11460"/>
<dbReference type="Proteomes" id="UP000050544">
    <property type="component" value="Unassembled WGS sequence"/>
</dbReference>
<name>A0A0P6YJT6_9CHLR</name>
<dbReference type="Pfam" id="PF13181">
    <property type="entry name" value="TPR_8"/>
    <property type="match status" value="1"/>
</dbReference>
<feature type="repeat" description="TPR" evidence="3">
    <location>
        <begin position="40"/>
        <end position="73"/>
    </location>
</feature>